<dbReference type="EMBL" id="CP030850">
    <property type="protein sequence ID" value="AXE18261.1"/>
    <property type="molecule type" value="Genomic_DNA"/>
</dbReference>
<dbReference type="OrthoDB" id="1117410at2"/>
<reference evidence="3 4" key="1">
    <citation type="submission" date="2018-07" db="EMBL/GenBank/DDBJ databases">
        <title>Genome sequencing of Runella.</title>
        <authorList>
            <person name="Baek M.-G."/>
            <person name="Yi H."/>
        </authorList>
    </citation>
    <scope>NUCLEOTIDE SEQUENCE [LARGE SCALE GENOMIC DNA]</scope>
    <source>
        <strain evidence="3 4">HYN0085</strain>
    </source>
</reference>
<dbReference type="KEGG" id="run:DR864_11155"/>
<evidence type="ECO:0000313" key="3">
    <source>
        <dbReference type="EMBL" id="AXE18261.1"/>
    </source>
</evidence>
<feature type="chain" id="PRO_5017046374" description="DUF5777 domain-containing protein" evidence="1">
    <location>
        <begin position="20"/>
        <end position="303"/>
    </location>
</feature>
<evidence type="ECO:0000313" key="4">
    <source>
        <dbReference type="Proteomes" id="UP000251993"/>
    </source>
</evidence>
<dbReference type="Proteomes" id="UP000251993">
    <property type="component" value="Chromosome"/>
</dbReference>
<dbReference type="RefSeq" id="WP_114067045.1">
    <property type="nucleotide sequence ID" value="NZ_CP030850.1"/>
</dbReference>
<organism evidence="3 4">
    <name type="scientific">Runella rosea</name>
    <dbReference type="NCBI Taxonomy" id="2259595"/>
    <lineage>
        <taxon>Bacteria</taxon>
        <taxon>Pseudomonadati</taxon>
        <taxon>Bacteroidota</taxon>
        <taxon>Cytophagia</taxon>
        <taxon>Cytophagales</taxon>
        <taxon>Spirosomataceae</taxon>
        <taxon>Runella</taxon>
    </lineage>
</organism>
<dbReference type="Pfam" id="PF19089">
    <property type="entry name" value="DUF5777"/>
    <property type="match status" value="1"/>
</dbReference>
<proteinExistence type="predicted"/>
<protein>
    <recommendedName>
        <fullName evidence="2">DUF5777 domain-containing protein</fullName>
    </recommendedName>
</protein>
<keyword evidence="1" id="KW-0732">Signal</keyword>
<accession>A0A344THZ0</accession>
<dbReference type="InterPro" id="IPR045916">
    <property type="entry name" value="DUF5777"/>
</dbReference>
<gene>
    <name evidence="3" type="ORF">DR864_11155</name>
</gene>
<sequence>MKKYSLLLLISLITIVAHAQDDLLDELNKIQKPVVNYASATFKSSRIVSGHSIETVAAKHLDFRISHRFGALNSGYQELFGLDQSQIRLGFEFGLTDRLTVGVGRNSYQKTYDYYAKYKLLRQASGAKVMPVTVALLAAAYTNTMPSQPNARFFNNLERQTYCGQLLIARKFGERVSLQLSPSILHRNKVETENDANTLYSLGMGGRFKLTRRTSFNIEYYYTPTSADEISLRDPQFKNALSIGFDIETGGHVFQLHFTNSKGMTEKYLIGQTEGMWQNGDIFYGFNVSRVFSFDKSAKKTHK</sequence>
<keyword evidence="4" id="KW-1185">Reference proteome</keyword>
<name>A0A344THZ0_9BACT</name>
<feature type="domain" description="DUF5777" evidence="2">
    <location>
        <begin position="42"/>
        <end position="292"/>
    </location>
</feature>
<feature type="signal peptide" evidence="1">
    <location>
        <begin position="1"/>
        <end position="19"/>
    </location>
</feature>
<dbReference type="AlphaFoldDB" id="A0A344THZ0"/>
<evidence type="ECO:0000259" key="2">
    <source>
        <dbReference type="Pfam" id="PF19089"/>
    </source>
</evidence>
<evidence type="ECO:0000256" key="1">
    <source>
        <dbReference type="SAM" id="SignalP"/>
    </source>
</evidence>